<comment type="caution">
    <text evidence="5">The sequence shown here is derived from an EMBL/GenBank/DDBJ whole genome shotgun (WGS) entry which is preliminary data.</text>
</comment>
<sequence>MKPLHHHRSLRSDVLAALRNAIITGELAPGSLHSVNNLATQLGVSRTPVREALLGLAAQNMVRFERNRGIRILQTTAHDIEEIMSLRLLLEVPATYRAVGHLTDADLTRLRLLFTSMQKAAEAGDEQTMVARDREFHKFLIAGSGNQRLASFVDSLRDLVQSRGTTTAGHSRTLTDIVAEHLPILEMAEKRDAAGAARMMQEHLTHTTTLLLTQESPGLASLDHWPAWAFE</sequence>
<gene>
    <name evidence="5" type="ORF">ACFFIA_16100</name>
</gene>
<dbReference type="InterPro" id="IPR036388">
    <property type="entry name" value="WH-like_DNA-bd_sf"/>
</dbReference>
<dbReference type="Proteomes" id="UP001589867">
    <property type="component" value="Unassembled WGS sequence"/>
</dbReference>
<dbReference type="PRINTS" id="PR00035">
    <property type="entry name" value="HTHGNTR"/>
</dbReference>
<evidence type="ECO:0000313" key="5">
    <source>
        <dbReference type="EMBL" id="MFC0529177.1"/>
    </source>
</evidence>
<evidence type="ECO:0000256" key="2">
    <source>
        <dbReference type="ARBA" id="ARBA00023125"/>
    </source>
</evidence>
<evidence type="ECO:0000313" key="6">
    <source>
        <dbReference type="Proteomes" id="UP001589867"/>
    </source>
</evidence>
<dbReference type="SUPFAM" id="SSF48008">
    <property type="entry name" value="GntR ligand-binding domain-like"/>
    <property type="match status" value="1"/>
</dbReference>
<keyword evidence="3" id="KW-0804">Transcription</keyword>
<keyword evidence="1" id="KW-0805">Transcription regulation</keyword>
<dbReference type="Gene3D" id="1.20.120.530">
    <property type="entry name" value="GntR ligand-binding domain-like"/>
    <property type="match status" value="1"/>
</dbReference>
<reference evidence="5 6" key="1">
    <citation type="submission" date="2024-09" db="EMBL/GenBank/DDBJ databases">
        <authorList>
            <person name="Sun Q."/>
            <person name="Mori K."/>
        </authorList>
    </citation>
    <scope>NUCLEOTIDE SEQUENCE [LARGE SCALE GENOMIC DNA]</scope>
    <source>
        <strain evidence="5 6">TBRC 3947</strain>
    </source>
</reference>
<dbReference type="PANTHER" id="PTHR43537">
    <property type="entry name" value="TRANSCRIPTIONAL REGULATOR, GNTR FAMILY"/>
    <property type="match status" value="1"/>
</dbReference>
<dbReference type="SUPFAM" id="SSF46785">
    <property type="entry name" value="Winged helix' DNA-binding domain"/>
    <property type="match status" value="1"/>
</dbReference>
<dbReference type="Pfam" id="PF07729">
    <property type="entry name" value="FCD"/>
    <property type="match status" value="1"/>
</dbReference>
<dbReference type="CDD" id="cd07377">
    <property type="entry name" value="WHTH_GntR"/>
    <property type="match status" value="1"/>
</dbReference>
<dbReference type="Pfam" id="PF00392">
    <property type="entry name" value="GntR"/>
    <property type="match status" value="1"/>
</dbReference>
<dbReference type="PANTHER" id="PTHR43537:SF24">
    <property type="entry name" value="GLUCONATE OPERON TRANSCRIPTIONAL REPRESSOR"/>
    <property type="match status" value="1"/>
</dbReference>
<accession>A0ABV6M3B4</accession>
<evidence type="ECO:0000259" key="4">
    <source>
        <dbReference type="PROSITE" id="PS50949"/>
    </source>
</evidence>
<organism evidence="5 6">
    <name type="scientific">Phytohabitans kaempferiae</name>
    <dbReference type="NCBI Taxonomy" id="1620943"/>
    <lineage>
        <taxon>Bacteria</taxon>
        <taxon>Bacillati</taxon>
        <taxon>Actinomycetota</taxon>
        <taxon>Actinomycetes</taxon>
        <taxon>Micromonosporales</taxon>
        <taxon>Micromonosporaceae</taxon>
    </lineage>
</organism>
<dbReference type="InterPro" id="IPR008920">
    <property type="entry name" value="TF_FadR/GntR_C"/>
</dbReference>
<dbReference type="InterPro" id="IPR011711">
    <property type="entry name" value="GntR_C"/>
</dbReference>
<feature type="domain" description="HTH gntR-type" evidence="4">
    <location>
        <begin position="8"/>
        <end position="75"/>
    </location>
</feature>
<evidence type="ECO:0000256" key="3">
    <source>
        <dbReference type="ARBA" id="ARBA00023163"/>
    </source>
</evidence>
<evidence type="ECO:0000256" key="1">
    <source>
        <dbReference type="ARBA" id="ARBA00023015"/>
    </source>
</evidence>
<proteinExistence type="predicted"/>
<dbReference type="RefSeq" id="WP_377251675.1">
    <property type="nucleotide sequence ID" value="NZ_JBHLUH010000026.1"/>
</dbReference>
<dbReference type="SMART" id="SM00345">
    <property type="entry name" value="HTH_GNTR"/>
    <property type="match status" value="1"/>
</dbReference>
<dbReference type="SMART" id="SM00895">
    <property type="entry name" value="FCD"/>
    <property type="match status" value="1"/>
</dbReference>
<dbReference type="Gene3D" id="1.10.10.10">
    <property type="entry name" value="Winged helix-like DNA-binding domain superfamily/Winged helix DNA-binding domain"/>
    <property type="match status" value="1"/>
</dbReference>
<name>A0ABV6M3B4_9ACTN</name>
<dbReference type="PROSITE" id="PS50949">
    <property type="entry name" value="HTH_GNTR"/>
    <property type="match status" value="1"/>
</dbReference>
<keyword evidence="2" id="KW-0238">DNA-binding</keyword>
<protein>
    <submittedName>
        <fullName evidence="5">GntR family transcriptional regulator</fullName>
    </submittedName>
</protein>
<dbReference type="EMBL" id="JBHLUH010000026">
    <property type="protein sequence ID" value="MFC0529177.1"/>
    <property type="molecule type" value="Genomic_DNA"/>
</dbReference>
<keyword evidence="6" id="KW-1185">Reference proteome</keyword>
<dbReference type="InterPro" id="IPR000524">
    <property type="entry name" value="Tscrpt_reg_HTH_GntR"/>
</dbReference>
<dbReference type="InterPro" id="IPR036390">
    <property type="entry name" value="WH_DNA-bd_sf"/>
</dbReference>